<evidence type="ECO:0000256" key="7">
    <source>
        <dbReference type="ARBA" id="ARBA00022676"/>
    </source>
</evidence>
<evidence type="ECO:0000256" key="4">
    <source>
        <dbReference type="ARBA" id="ARBA00011991"/>
    </source>
</evidence>
<dbReference type="InterPro" id="IPR036087">
    <property type="entry name" value="Nict_dMeBzImd_PRibTrfase_sf"/>
</dbReference>
<evidence type="ECO:0000256" key="9">
    <source>
        <dbReference type="ARBA" id="ARBA00030686"/>
    </source>
</evidence>
<name>A0ABW0YPK0_9BACI</name>
<dbReference type="Gene3D" id="3.40.50.10210">
    <property type="match status" value="1"/>
</dbReference>
<sequence>MNKLQETIRLIEGVDTRAEKQMEQHINSLTKPLGSLGSLESLAIKLAGIGRSTQPEIDPATVIVMAADHGVTKEGVSAFPSEVTKQMLHNFMNEGAAINVLAQVANASVEVVDIGVKENIELPGLINKKVRLGTNNMMAGPALTREEAIAALETGIEVAEGAIQKGAKLIALGEMGIGNTTASSAILSVLGQTSIENVVGVGTGINHEDKERKIQVIKQAIKINQPNPHDPIDVLGKVGGLEIAGLAGVVLGAAATRIPVLLDGFITSVAALTAVRINPVCEQYLIASHQSVEPGHIVVNQLLGLQPLIDLNLRLGEGSGAALALPIVRSAVHIVHNMATFEEAKISGAKDGSLKGNT</sequence>
<evidence type="ECO:0000256" key="2">
    <source>
        <dbReference type="ARBA" id="ARBA00005049"/>
    </source>
</evidence>
<evidence type="ECO:0000256" key="8">
    <source>
        <dbReference type="ARBA" id="ARBA00022679"/>
    </source>
</evidence>
<dbReference type="NCBIfam" id="TIGR03160">
    <property type="entry name" value="cobT_DBIPRT"/>
    <property type="match status" value="1"/>
</dbReference>
<organism evidence="12 13">
    <name type="scientific">Thalassorhabdus alkalitolerans</name>
    <dbReference type="NCBI Taxonomy" id="2282697"/>
    <lineage>
        <taxon>Bacteria</taxon>
        <taxon>Bacillati</taxon>
        <taxon>Bacillota</taxon>
        <taxon>Bacilli</taxon>
        <taxon>Bacillales</taxon>
        <taxon>Bacillaceae</taxon>
        <taxon>Thalassorhabdus</taxon>
    </lineage>
</organism>
<dbReference type="Pfam" id="PF02277">
    <property type="entry name" value="DBI_PRT"/>
    <property type="match status" value="1"/>
</dbReference>
<dbReference type="CDD" id="cd02439">
    <property type="entry name" value="DMB-PRT_CobT"/>
    <property type="match status" value="1"/>
</dbReference>
<accession>A0ABW0YPK0</accession>
<keyword evidence="6 11" id="KW-0169">Cobalamin biosynthesis</keyword>
<keyword evidence="13" id="KW-1185">Reference proteome</keyword>
<dbReference type="InterPro" id="IPR017846">
    <property type="entry name" value="Nict_dMeBzImd_PRibTrfase_bact"/>
</dbReference>
<evidence type="ECO:0000256" key="10">
    <source>
        <dbReference type="ARBA" id="ARBA00047340"/>
    </source>
</evidence>
<dbReference type="SUPFAM" id="SSF52733">
    <property type="entry name" value="Nicotinate mononucleotide:5,6-dimethylbenzimidazole phosphoribosyltransferase (CobT)"/>
    <property type="match status" value="1"/>
</dbReference>
<gene>
    <name evidence="11 12" type="primary">cobT</name>
    <name evidence="12" type="ORF">ACFPU1_16765</name>
</gene>
<dbReference type="PANTHER" id="PTHR43463:SF1">
    <property type="entry name" value="NICOTINATE-NUCLEOTIDE--DIMETHYLBENZIMIDAZOLE PHOSPHORIBOSYLTRANSFERASE"/>
    <property type="match status" value="1"/>
</dbReference>
<protein>
    <recommendedName>
        <fullName evidence="5 11">Nicotinate-nucleotide--dimethylbenzimidazole phosphoribosyltransferase</fullName>
        <shortName evidence="11">NN:DBI PRT</shortName>
        <ecNumber evidence="4 11">2.4.2.21</ecNumber>
    </recommendedName>
    <alternativeName>
        <fullName evidence="9 11">N(1)-alpha-phosphoribosyltransferase</fullName>
    </alternativeName>
</protein>
<dbReference type="InterPro" id="IPR023195">
    <property type="entry name" value="Nict_dMeBzImd_PRibTrfase_N"/>
</dbReference>
<dbReference type="InterPro" id="IPR003200">
    <property type="entry name" value="Nict_dMeBzImd_PRibTrfase"/>
</dbReference>
<evidence type="ECO:0000256" key="5">
    <source>
        <dbReference type="ARBA" id="ARBA00015486"/>
    </source>
</evidence>
<dbReference type="RefSeq" id="WP_385943092.1">
    <property type="nucleotide sequence ID" value="NZ_JBHSOZ010000016.1"/>
</dbReference>
<evidence type="ECO:0000256" key="1">
    <source>
        <dbReference type="ARBA" id="ARBA00002197"/>
    </source>
</evidence>
<feature type="active site" description="Proton acceptor" evidence="11">
    <location>
        <position position="317"/>
    </location>
</feature>
<dbReference type="PANTHER" id="PTHR43463">
    <property type="entry name" value="NICOTINATE-NUCLEOTIDE--DIMETHYLBENZIMIDAZOLE PHOSPHORIBOSYLTRANSFERASE"/>
    <property type="match status" value="1"/>
</dbReference>
<evidence type="ECO:0000256" key="3">
    <source>
        <dbReference type="ARBA" id="ARBA00007110"/>
    </source>
</evidence>
<dbReference type="NCBIfam" id="NF000996">
    <property type="entry name" value="PRK00105.1"/>
    <property type="match status" value="1"/>
</dbReference>
<comment type="caution">
    <text evidence="12">The sequence shown here is derived from an EMBL/GenBank/DDBJ whole genome shotgun (WGS) entry which is preliminary data.</text>
</comment>
<evidence type="ECO:0000313" key="12">
    <source>
        <dbReference type="EMBL" id="MFC5714400.1"/>
    </source>
</evidence>
<reference evidence="13" key="1">
    <citation type="journal article" date="2019" name="Int. J. Syst. Evol. Microbiol.">
        <title>The Global Catalogue of Microorganisms (GCM) 10K type strain sequencing project: providing services to taxonomists for standard genome sequencing and annotation.</title>
        <authorList>
            <consortium name="The Broad Institute Genomics Platform"/>
            <consortium name="The Broad Institute Genome Sequencing Center for Infectious Disease"/>
            <person name="Wu L."/>
            <person name="Ma J."/>
        </authorList>
    </citation>
    <scope>NUCLEOTIDE SEQUENCE [LARGE SCALE GENOMIC DNA]</scope>
    <source>
        <strain evidence="13">CECT 7184</strain>
    </source>
</reference>
<comment type="catalytic activity">
    <reaction evidence="10 11">
        <text>5,6-dimethylbenzimidazole + nicotinate beta-D-ribonucleotide = alpha-ribazole 5'-phosphate + nicotinate + H(+)</text>
        <dbReference type="Rhea" id="RHEA:11196"/>
        <dbReference type="ChEBI" id="CHEBI:15378"/>
        <dbReference type="ChEBI" id="CHEBI:15890"/>
        <dbReference type="ChEBI" id="CHEBI:32544"/>
        <dbReference type="ChEBI" id="CHEBI:57502"/>
        <dbReference type="ChEBI" id="CHEBI:57918"/>
        <dbReference type="EC" id="2.4.2.21"/>
    </reaction>
</comment>
<keyword evidence="8 11" id="KW-0808">Transferase</keyword>
<evidence type="ECO:0000256" key="11">
    <source>
        <dbReference type="HAMAP-Rule" id="MF_00230"/>
    </source>
</evidence>
<comment type="pathway">
    <text evidence="2 11">Nucleoside biosynthesis; alpha-ribazole biosynthesis; alpha-ribazole from 5,6-dimethylbenzimidazole: step 1/2.</text>
</comment>
<evidence type="ECO:0000313" key="13">
    <source>
        <dbReference type="Proteomes" id="UP001596142"/>
    </source>
</evidence>
<dbReference type="GO" id="GO:0008939">
    <property type="term" value="F:nicotinate-nucleotide-dimethylbenzimidazole phosphoribosyltransferase activity"/>
    <property type="evidence" value="ECO:0007669"/>
    <property type="project" value="UniProtKB-EC"/>
</dbReference>
<proteinExistence type="inferred from homology"/>
<evidence type="ECO:0000256" key="6">
    <source>
        <dbReference type="ARBA" id="ARBA00022573"/>
    </source>
</evidence>
<comment type="similarity">
    <text evidence="3 11">Belongs to the CobT family.</text>
</comment>
<dbReference type="EC" id="2.4.2.21" evidence="4 11"/>
<comment type="function">
    <text evidence="1 11">Catalyzes the synthesis of alpha-ribazole-5'-phosphate from nicotinate mononucleotide (NAMN) and 5,6-dimethylbenzimidazole (DMB).</text>
</comment>
<keyword evidence="7 11" id="KW-0328">Glycosyltransferase</keyword>
<dbReference type="Proteomes" id="UP001596142">
    <property type="component" value="Unassembled WGS sequence"/>
</dbReference>
<dbReference type="HAMAP" id="MF_00230">
    <property type="entry name" value="CobT"/>
    <property type="match status" value="1"/>
</dbReference>
<dbReference type="Gene3D" id="1.10.1610.10">
    <property type="match status" value="1"/>
</dbReference>
<dbReference type="EMBL" id="JBHSOZ010000016">
    <property type="protein sequence ID" value="MFC5714400.1"/>
    <property type="molecule type" value="Genomic_DNA"/>
</dbReference>